<feature type="transmembrane region" description="Helical" evidence="1">
    <location>
        <begin position="41"/>
        <end position="64"/>
    </location>
</feature>
<dbReference type="RefSeq" id="WP_045692645.1">
    <property type="nucleotide sequence ID" value="NZ_JZKH01000005.1"/>
</dbReference>
<feature type="transmembrane region" description="Helical" evidence="1">
    <location>
        <begin position="207"/>
        <end position="227"/>
    </location>
</feature>
<dbReference type="InterPro" id="IPR002656">
    <property type="entry name" value="Acyl_transf_3_dom"/>
</dbReference>
<accession>A0A0F2TKY8</accession>
<feature type="transmembrane region" description="Helical" evidence="1">
    <location>
        <begin position="183"/>
        <end position="200"/>
    </location>
</feature>
<reference evidence="3 4" key="1">
    <citation type="submission" date="2015-02" db="EMBL/GenBank/DDBJ databases">
        <authorList>
            <person name="Ju K.-S."/>
            <person name="Doroghazi J.R."/>
            <person name="Metcalf W."/>
        </authorList>
    </citation>
    <scope>NUCLEOTIDE SEQUENCE [LARGE SCALE GENOMIC DNA]</scope>
    <source>
        <strain evidence="3 4">ATCC 31215</strain>
    </source>
</reference>
<feature type="transmembrane region" description="Helical" evidence="1">
    <location>
        <begin position="76"/>
        <end position="94"/>
    </location>
</feature>
<proteinExistence type="predicted"/>
<evidence type="ECO:0000313" key="3">
    <source>
        <dbReference type="EMBL" id="KJS63171.1"/>
    </source>
</evidence>
<feature type="transmembrane region" description="Helical" evidence="1">
    <location>
        <begin position="271"/>
        <end position="289"/>
    </location>
</feature>
<dbReference type="Pfam" id="PF01757">
    <property type="entry name" value="Acyl_transf_3"/>
    <property type="match status" value="1"/>
</dbReference>
<evidence type="ECO:0000313" key="4">
    <source>
        <dbReference type="Proteomes" id="UP000033699"/>
    </source>
</evidence>
<feature type="transmembrane region" description="Helical" evidence="1">
    <location>
        <begin position="239"/>
        <end position="259"/>
    </location>
</feature>
<dbReference type="GO" id="GO:0016020">
    <property type="term" value="C:membrane"/>
    <property type="evidence" value="ECO:0007669"/>
    <property type="project" value="TreeGrafter"/>
</dbReference>
<feature type="transmembrane region" description="Helical" evidence="1">
    <location>
        <begin position="128"/>
        <end position="149"/>
    </location>
</feature>
<dbReference type="GO" id="GO:0016747">
    <property type="term" value="F:acyltransferase activity, transferring groups other than amino-acyl groups"/>
    <property type="evidence" value="ECO:0007669"/>
    <property type="project" value="InterPro"/>
</dbReference>
<evidence type="ECO:0000259" key="2">
    <source>
        <dbReference type="Pfam" id="PF01757"/>
    </source>
</evidence>
<keyword evidence="1" id="KW-0812">Transmembrane</keyword>
<dbReference type="PATRIC" id="fig|359131.3.peg.4816"/>
<dbReference type="PANTHER" id="PTHR23028">
    <property type="entry name" value="ACETYLTRANSFERASE"/>
    <property type="match status" value="1"/>
</dbReference>
<comment type="caution">
    <text evidence="3">The sequence shown here is derived from an EMBL/GenBank/DDBJ whole genome shotgun (WGS) entry which is preliminary data.</text>
</comment>
<feature type="transmembrane region" description="Helical" evidence="1">
    <location>
        <begin position="309"/>
        <end position="328"/>
    </location>
</feature>
<dbReference type="GO" id="GO:0009103">
    <property type="term" value="P:lipopolysaccharide biosynthetic process"/>
    <property type="evidence" value="ECO:0007669"/>
    <property type="project" value="TreeGrafter"/>
</dbReference>
<keyword evidence="1" id="KW-0472">Membrane</keyword>
<keyword evidence="4" id="KW-1185">Reference proteome</keyword>
<dbReference type="OrthoDB" id="9807745at2"/>
<dbReference type="Proteomes" id="UP000033699">
    <property type="component" value="Unassembled WGS sequence"/>
</dbReference>
<gene>
    <name evidence="3" type="ORF">VM95_04245</name>
</gene>
<dbReference type="EMBL" id="JZKH01000005">
    <property type="protein sequence ID" value="KJS63171.1"/>
    <property type="molecule type" value="Genomic_DNA"/>
</dbReference>
<evidence type="ECO:0000256" key="1">
    <source>
        <dbReference type="SAM" id="Phobius"/>
    </source>
</evidence>
<feature type="domain" description="Acyltransferase 3" evidence="2">
    <location>
        <begin position="1"/>
        <end position="325"/>
    </location>
</feature>
<dbReference type="PANTHER" id="PTHR23028:SF53">
    <property type="entry name" value="ACYL_TRANSF_3 DOMAIN-CONTAINING PROTEIN"/>
    <property type="match status" value="1"/>
</dbReference>
<feature type="transmembrane region" description="Helical" evidence="1">
    <location>
        <begin position="156"/>
        <end position="171"/>
    </location>
</feature>
<dbReference type="AlphaFoldDB" id="A0A0F2TKY8"/>
<sequence>MRLLAALAVTGFHYLAAIPPDLWGPSAKEFAGPLHHASMYGWLGVEAFFLISGFVICMSCWGRTAGQFAVSRISRLYPAYWCAIVLIVARFALIPLQTHDVGAVIHPRVVLANLTMFPDALHASLLDGVAWTLAVEAHFYLLMAVLLAFGTTYHRVMGFCVIWLAAGIITSETKSTFLDDFVLTQYAGLFVAGIAVYLMYRFGQNLMLWILLGFAWCYELAVLPGRLAGHYRDWGSKALCSWTVAGALLTAFLALLLLATIGPLARIRWRWLMTAGALTYPFYLVHQSLGLPMATELTAHAHWLGPWGRLALTTVSMLLLAWLIHRVVEKPLGRALRRHLDQALARHRSTPPA</sequence>
<name>A0A0F2TKY8_STRR3</name>
<organism evidence="3 4">
    <name type="scientific">Streptomyces rubellomurinus (strain ATCC 31215)</name>
    <dbReference type="NCBI Taxonomy" id="359131"/>
    <lineage>
        <taxon>Bacteria</taxon>
        <taxon>Bacillati</taxon>
        <taxon>Actinomycetota</taxon>
        <taxon>Actinomycetes</taxon>
        <taxon>Kitasatosporales</taxon>
        <taxon>Streptomycetaceae</taxon>
        <taxon>Streptomyces</taxon>
    </lineage>
</organism>
<keyword evidence="1" id="KW-1133">Transmembrane helix</keyword>
<protein>
    <recommendedName>
        <fullName evidence="2">Acyltransferase 3 domain-containing protein</fullName>
    </recommendedName>
</protein>
<dbReference type="InterPro" id="IPR050879">
    <property type="entry name" value="Acyltransferase_3"/>
</dbReference>